<dbReference type="Pfam" id="PF13374">
    <property type="entry name" value="TPR_10"/>
    <property type="match status" value="2"/>
</dbReference>
<dbReference type="Gene3D" id="1.25.40.10">
    <property type="entry name" value="Tetratricopeptide repeat domain"/>
    <property type="match status" value="1"/>
</dbReference>
<proteinExistence type="predicted"/>
<protein>
    <recommendedName>
        <fullName evidence="3">Kinesin light chain</fullName>
    </recommendedName>
</protein>
<dbReference type="GeneID" id="43650753"/>
<reference evidence="1 2" key="1">
    <citation type="submission" date="2019-04" db="EMBL/GenBank/DDBJ databases">
        <title>Friends and foes A comparative genomics studyof 23 Aspergillus species from section Flavi.</title>
        <authorList>
            <consortium name="DOE Joint Genome Institute"/>
            <person name="Kjaerbolling I."/>
            <person name="Vesth T."/>
            <person name="Frisvad J.C."/>
            <person name="Nybo J.L."/>
            <person name="Theobald S."/>
            <person name="Kildgaard S."/>
            <person name="Isbrandt T."/>
            <person name="Kuo A."/>
            <person name="Sato A."/>
            <person name="Lyhne E.K."/>
            <person name="Kogle M.E."/>
            <person name="Wiebenga A."/>
            <person name="Kun R.S."/>
            <person name="Lubbers R.J."/>
            <person name="Makela M.R."/>
            <person name="Barry K."/>
            <person name="Chovatia M."/>
            <person name="Clum A."/>
            <person name="Daum C."/>
            <person name="Haridas S."/>
            <person name="He G."/>
            <person name="LaButti K."/>
            <person name="Lipzen A."/>
            <person name="Mondo S."/>
            <person name="Riley R."/>
            <person name="Salamov A."/>
            <person name="Simmons B.A."/>
            <person name="Magnuson J.K."/>
            <person name="Henrissat B."/>
            <person name="Mortensen U.H."/>
            <person name="Larsen T.O."/>
            <person name="Devries R.P."/>
            <person name="Grigoriev I.V."/>
            <person name="Machida M."/>
            <person name="Baker S.E."/>
            <person name="Andersen M.R."/>
        </authorList>
    </citation>
    <scope>NUCLEOTIDE SEQUENCE [LARGE SCALE GENOMIC DNA]</scope>
    <source>
        <strain evidence="1 2">CBS 763.97</strain>
    </source>
</reference>
<evidence type="ECO:0008006" key="3">
    <source>
        <dbReference type="Google" id="ProtNLM"/>
    </source>
</evidence>
<dbReference type="InterPro" id="IPR011990">
    <property type="entry name" value="TPR-like_helical_dom_sf"/>
</dbReference>
<sequence>MLRRCQWMPWGVRLLAHVVEIKRKLYGEGHPDTLTDMKDLISMFATQGRWLDAEELLLHVLGIQTRVFGPEDLDTQDSFDDLAFIREQYIKSTAF</sequence>
<dbReference type="Proteomes" id="UP000326268">
    <property type="component" value="Unassembled WGS sequence"/>
</dbReference>
<dbReference type="RefSeq" id="XP_031929465.1">
    <property type="nucleotide sequence ID" value="XM_032066307.1"/>
</dbReference>
<name>A0A5N7A953_9EURO</name>
<evidence type="ECO:0000313" key="2">
    <source>
        <dbReference type="Proteomes" id="UP000326268"/>
    </source>
</evidence>
<keyword evidence="2" id="KW-1185">Reference proteome</keyword>
<dbReference type="EMBL" id="ML737614">
    <property type="protein sequence ID" value="KAE8366384.1"/>
    <property type="molecule type" value="Genomic_DNA"/>
</dbReference>
<evidence type="ECO:0000313" key="1">
    <source>
        <dbReference type="EMBL" id="KAE8366384.1"/>
    </source>
</evidence>
<gene>
    <name evidence="1" type="ORF">BDV27DRAFT_125371</name>
</gene>
<feature type="non-terminal residue" evidence="1">
    <location>
        <position position="95"/>
    </location>
</feature>
<dbReference type="AlphaFoldDB" id="A0A5N7A953"/>
<dbReference type="OrthoDB" id="5986190at2759"/>
<organism evidence="1 2">
    <name type="scientific">Aspergillus caelatus</name>
    <dbReference type="NCBI Taxonomy" id="61420"/>
    <lineage>
        <taxon>Eukaryota</taxon>
        <taxon>Fungi</taxon>
        <taxon>Dikarya</taxon>
        <taxon>Ascomycota</taxon>
        <taxon>Pezizomycotina</taxon>
        <taxon>Eurotiomycetes</taxon>
        <taxon>Eurotiomycetidae</taxon>
        <taxon>Eurotiales</taxon>
        <taxon>Aspergillaceae</taxon>
        <taxon>Aspergillus</taxon>
        <taxon>Aspergillus subgen. Circumdati</taxon>
    </lineage>
</organism>
<accession>A0A5N7A953</accession>